<dbReference type="SUPFAM" id="SSF69593">
    <property type="entry name" value="Glycerol-3-phosphate (1)-acyltransferase"/>
    <property type="match status" value="1"/>
</dbReference>
<dbReference type="PANTHER" id="PTHR10434:SF11">
    <property type="entry name" value="1-ACYL-SN-GLYCEROL-3-PHOSPHATE ACYLTRANSFERASE"/>
    <property type="match status" value="1"/>
</dbReference>
<dbReference type="EMBL" id="DSUT01000140">
    <property type="protein sequence ID" value="HGK28598.1"/>
    <property type="molecule type" value="Genomic_DNA"/>
</dbReference>
<dbReference type="Pfam" id="PF01553">
    <property type="entry name" value="Acyltransferase"/>
    <property type="match status" value="1"/>
</dbReference>
<protein>
    <submittedName>
        <fullName evidence="4">1-acyl-sn-glycerol-3-phosphate acyltransferase</fullName>
    </submittedName>
</protein>
<proteinExistence type="predicted"/>
<accession>A0A7C4GH11</accession>
<name>A0A7C4GH11_UNCW3</name>
<dbReference type="GO" id="GO:0003841">
    <property type="term" value="F:1-acylglycerol-3-phosphate O-acyltransferase activity"/>
    <property type="evidence" value="ECO:0007669"/>
    <property type="project" value="TreeGrafter"/>
</dbReference>
<organism evidence="4">
    <name type="scientific">candidate division WOR-3 bacterium</name>
    <dbReference type="NCBI Taxonomy" id="2052148"/>
    <lineage>
        <taxon>Bacteria</taxon>
        <taxon>Bacteria division WOR-3</taxon>
    </lineage>
</organism>
<keyword evidence="1 4" id="KW-0808">Transferase</keyword>
<sequence length="215" mass="24290">MKLRWRVAWLLTYPWAGLFLRLRVFDRERLVRGAQIIAANHTSNFDPLIVGWAVAREIHFLAKEELFRAGKAFGWLIRGWNAWPVRRGGSDAAAIRQCCWLLGRGQTLVLFPEGTRSCTGQIARFKPGIGLLALASGAPVVPTFIGGMDKSIVSYWVDRDFVRRGLRKRPKQTTGITVRFGKPVLPRGFSRNRDGYQALAAEVESQIRRMAACHE</sequence>
<reference evidence="4" key="1">
    <citation type="journal article" date="2020" name="mSystems">
        <title>Genome- and Community-Level Interaction Insights into Carbon Utilization and Element Cycling Functions of Hydrothermarchaeota in Hydrothermal Sediment.</title>
        <authorList>
            <person name="Zhou Z."/>
            <person name="Liu Y."/>
            <person name="Xu W."/>
            <person name="Pan J."/>
            <person name="Luo Z.H."/>
            <person name="Li M."/>
        </authorList>
    </citation>
    <scope>NUCLEOTIDE SEQUENCE [LARGE SCALE GENOMIC DNA]</scope>
    <source>
        <strain evidence="4">SpSt-488</strain>
    </source>
</reference>
<evidence type="ECO:0000259" key="3">
    <source>
        <dbReference type="SMART" id="SM00563"/>
    </source>
</evidence>
<evidence type="ECO:0000313" key="4">
    <source>
        <dbReference type="EMBL" id="HGK28598.1"/>
    </source>
</evidence>
<evidence type="ECO:0000256" key="2">
    <source>
        <dbReference type="ARBA" id="ARBA00023315"/>
    </source>
</evidence>
<keyword evidence="2 4" id="KW-0012">Acyltransferase</keyword>
<gene>
    <name evidence="4" type="ORF">ENS41_06545</name>
</gene>
<dbReference type="InterPro" id="IPR002123">
    <property type="entry name" value="Plipid/glycerol_acylTrfase"/>
</dbReference>
<evidence type="ECO:0000256" key="1">
    <source>
        <dbReference type="ARBA" id="ARBA00022679"/>
    </source>
</evidence>
<dbReference type="GO" id="GO:0006654">
    <property type="term" value="P:phosphatidic acid biosynthetic process"/>
    <property type="evidence" value="ECO:0007669"/>
    <property type="project" value="TreeGrafter"/>
</dbReference>
<dbReference type="AlphaFoldDB" id="A0A7C4GH11"/>
<dbReference type="SMART" id="SM00563">
    <property type="entry name" value="PlsC"/>
    <property type="match status" value="1"/>
</dbReference>
<dbReference type="PANTHER" id="PTHR10434">
    <property type="entry name" value="1-ACYL-SN-GLYCEROL-3-PHOSPHATE ACYLTRANSFERASE"/>
    <property type="match status" value="1"/>
</dbReference>
<comment type="caution">
    <text evidence="4">The sequence shown here is derived from an EMBL/GenBank/DDBJ whole genome shotgun (WGS) entry which is preliminary data.</text>
</comment>
<feature type="domain" description="Phospholipid/glycerol acyltransferase" evidence="3">
    <location>
        <begin position="35"/>
        <end position="148"/>
    </location>
</feature>
<dbReference type="CDD" id="cd07989">
    <property type="entry name" value="LPLAT_AGPAT-like"/>
    <property type="match status" value="1"/>
</dbReference>